<sequence length="33" mass="3467">MALAFDGVNAHGISSVYSTTGDNDYTVIMGYVP</sequence>
<proteinExistence type="predicted"/>
<organism evidence="1">
    <name type="scientific">virus sp. ctPYc18</name>
    <dbReference type="NCBI Taxonomy" id="2828251"/>
    <lineage>
        <taxon>Viruses</taxon>
    </lineage>
</organism>
<protein>
    <submittedName>
        <fullName evidence="1">Uncharacterized protein</fullName>
    </submittedName>
</protein>
<accession>A0A8S5RD40</accession>
<dbReference type="EMBL" id="BK059092">
    <property type="protein sequence ID" value="DAE29059.1"/>
    <property type="molecule type" value="Genomic_DNA"/>
</dbReference>
<evidence type="ECO:0000313" key="1">
    <source>
        <dbReference type="EMBL" id="DAE29059.1"/>
    </source>
</evidence>
<reference evidence="1" key="1">
    <citation type="journal article" date="2021" name="Proc. Natl. Acad. Sci. U.S.A.">
        <title>A Catalog of Tens of Thousands of Viruses from Human Metagenomes Reveals Hidden Associations with Chronic Diseases.</title>
        <authorList>
            <person name="Tisza M.J."/>
            <person name="Buck C.B."/>
        </authorList>
    </citation>
    <scope>NUCLEOTIDE SEQUENCE</scope>
    <source>
        <strain evidence="1">CtPYc18</strain>
    </source>
</reference>
<name>A0A8S5RD40_9VIRU</name>